<dbReference type="AlphaFoldDB" id="A0A5C5ZDU6"/>
<dbReference type="SMART" id="SM00530">
    <property type="entry name" value="HTH_XRE"/>
    <property type="match status" value="1"/>
</dbReference>
<dbReference type="GO" id="GO:0003677">
    <property type="term" value="F:DNA binding"/>
    <property type="evidence" value="ECO:0007669"/>
    <property type="project" value="InterPro"/>
</dbReference>
<feature type="domain" description="HTH cro/C1-type" evidence="2">
    <location>
        <begin position="41"/>
        <end position="95"/>
    </location>
</feature>
<dbReference type="InterPro" id="IPR001387">
    <property type="entry name" value="Cro/C1-type_HTH"/>
</dbReference>
<sequence length="209" mass="22385">MYIARTPSSLNPAGRSPASMPAVSPLANSPLNPTALVAHNLRRLMARDGLTYEDVVAASGLDGRTIRGIAQGHKQPHAKTVQRLAESLGVETEELFAAPSGMTAEAFDLATNPLVAEQAAAYPELFAGWTPADYAELASRFGVGGALTAEGVRLEAQRLNANRELMDCARVVLESDQAEVLAALIEVLYARVTDIDRQVNNIEPLPKRR</sequence>
<organism evidence="3 4">
    <name type="scientific">Posidoniimonas polymericola</name>
    <dbReference type="NCBI Taxonomy" id="2528002"/>
    <lineage>
        <taxon>Bacteria</taxon>
        <taxon>Pseudomonadati</taxon>
        <taxon>Planctomycetota</taxon>
        <taxon>Planctomycetia</taxon>
        <taxon>Pirellulales</taxon>
        <taxon>Lacipirellulaceae</taxon>
        <taxon>Posidoniimonas</taxon>
    </lineage>
</organism>
<feature type="region of interest" description="Disordered" evidence="1">
    <location>
        <begin position="1"/>
        <end position="27"/>
    </location>
</feature>
<evidence type="ECO:0000313" key="4">
    <source>
        <dbReference type="Proteomes" id="UP000318478"/>
    </source>
</evidence>
<keyword evidence="4" id="KW-1185">Reference proteome</keyword>
<dbReference type="Gene3D" id="1.10.260.40">
    <property type="entry name" value="lambda repressor-like DNA-binding domains"/>
    <property type="match status" value="1"/>
</dbReference>
<gene>
    <name evidence="3" type="ORF">Pla123a_03960</name>
</gene>
<protein>
    <recommendedName>
        <fullName evidence="2">HTH cro/C1-type domain-containing protein</fullName>
    </recommendedName>
</protein>
<proteinExistence type="predicted"/>
<name>A0A5C5ZDU6_9BACT</name>
<accession>A0A5C5ZDU6</accession>
<comment type="caution">
    <text evidence="3">The sequence shown here is derived from an EMBL/GenBank/DDBJ whole genome shotgun (WGS) entry which is preliminary data.</text>
</comment>
<reference evidence="3 4" key="1">
    <citation type="submission" date="2019-02" db="EMBL/GenBank/DDBJ databases">
        <title>Deep-cultivation of Planctomycetes and their phenomic and genomic characterization uncovers novel biology.</title>
        <authorList>
            <person name="Wiegand S."/>
            <person name="Jogler M."/>
            <person name="Boedeker C."/>
            <person name="Pinto D."/>
            <person name="Vollmers J."/>
            <person name="Rivas-Marin E."/>
            <person name="Kohn T."/>
            <person name="Peeters S.H."/>
            <person name="Heuer A."/>
            <person name="Rast P."/>
            <person name="Oberbeckmann S."/>
            <person name="Bunk B."/>
            <person name="Jeske O."/>
            <person name="Meyerdierks A."/>
            <person name="Storesund J.E."/>
            <person name="Kallscheuer N."/>
            <person name="Luecker S."/>
            <person name="Lage O.M."/>
            <person name="Pohl T."/>
            <person name="Merkel B.J."/>
            <person name="Hornburger P."/>
            <person name="Mueller R.-W."/>
            <person name="Bruemmer F."/>
            <person name="Labrenz M."/>
            <person name="Spormann A.M."/>
            <person name="Op Den Camp H."/>
            <person name="Overmann J."/>
            <person name="Amann R."/>
            <person name="Jetten M.S.M."/>
            <person name="Mascher T."/>
            <person name="Medema M.H."/>
            <person name="Devos D.P."/>
            <person name="Kaster A.-K."/>
            <person name="Ovreas L."/>
            <person name="Rohde M."/>
            <person name="Galperin M.Y."/>
            <person name="Jogler C."/>
        </authorList>
    </citation>
    <scope>NUCLEOTIDE SEQUENCE [LARGE SCALE GENOMIC DNA]</scope>
    <source>
        <strain evidence="3 4">Pla123a</strain>
    </source>
</reference>
<dbReference type="InterPro" id="IPR010982">
    <property type="entry name" value="Lambda_DNA-bd_dom_sf"/>
</dbReference>
<dbReference type="EMBL" id="SJPO01000001">
    <property type="protein sequence ID" value="TWT85589.1"/>
    <property type="molecule type" value="Genomic_DNA"/>
</dbReference>
<dbReference type="Proteomes" id="UP000318478">
    <property type="component" value="Unassembled WGS sequence"/>
</dbReference>
<feature type="compositionally biased region" description="Polar residues" evidence="1">
    <location>
        <begin position="1"/>
        <end position="11"/>
    </location>
</feature>
<evidence type="ECO:0000313" key="3">
    <source>
        <dbReference type="EMBL" id="TWT85589.1"/>
    </source>
</evidence>
<evidence type="ECO:0000259" key="2">
    <source>
        <dbReference type="PROSITE" id="PS50943"/>
    </source>
</evidence>
<evidence type="ECO:0000256" key="1">
    <source>
        <dbReference type="SAM" id="MobiDB-lite"/>
    </source>
</evidence>
<dbReference type="SUPFAM" id="SSF47413">
    <property type="entry name" value="lambda repressor-like DNA-binding domains"/>
    <property type="match status" value="1"/>
</dbReference>
<dbReference type="Pfam" id="PF13560">
    <property type="entry name" value="HTH_31"/>
    <property type="match status" value="1"/>
</dbReference>
<dbReference type="PROSITE" id="PS50943">
    <property type="entry name" value="HTH_CROC1"/>
    <property type="match status" value="1"/>
</dbReference>
<dbReference type="CDD" id="cd00093">
    <property type="entry name" value="HTH_XRE"/>
    <property type="match status" value="1"/>
</dbReference>